<sequence length="53" mass="6188">MLCFIHILPLNAPRAEGTNNKGEKRQSTYNNRAEDSYTRQAFQLIMVKYNNNL</sequence>
<organism evidence="2">
    <name type="scientific">Arundo donax</name>
    <name type="common">Giant reed</name>
    <name type="synonym">Donax arundinaceus</name>
    <dbReference type="NCBI Taxonomy" id="35708"/>
    <lineage>
        <taxon>Eukaryota</taxon>
        <taxon>Viridiplantae</taxon>
        <taxon>Streptophyta</taxon>
        <taxon>Embryophyta</taxon>
        <taxon>Tracheophyta</taxon>
        <taxon>Spermatophyta</taxon>
        <taxon>Magnoliopsida</taxon>
        <taxon>Liliopsida</taxon>
        <taxon>Poales</taxon>
        <taxon>Poaceae</taxon>
        <taxon>PACMAD clade</taxon>
        <taxon>Arundinoideae</taxon>
        <taxon>Arundineae</taxon>
        <taxon>Arundo</taxon>
    </lineage>
</organism>
<dbReference type="EMBL" id="GBRH01211905">
    <property type="protein sequence ID" value="JAD85990.1"/>
    <property type="molecule type" value="Transcribed_RNA"/>
</dbReference>
<proteinExistence type="predicted"/>
<dbReference type="AlphaFoldDB" id="A0A0A9DK00"/>
<evidence type="ECO:0000313" key="2">
    <source>
        <dbReference type="EMBL" id="JAD85990.1"/>
    </source>
</evidence>
<evidence type="ECO:0000256" key="1">
    <source>
        <dbReference type="SAM" id="MobiDB-lite"/>
    </source>
</evidence>
<name>A0A0A9DK00_ARUDO</name>
<reference evidence="2" key="1">
    <citation type="submission" date="2014-09" db="EMBL/GenBank/DDBJ databases">
        <authorList>
            <person name="Magalhaes I.L.F."/>
            <person name="Oliveira U."/>
            <person name="Santos F.R."/>
            <person name="Vidigal T.H.D.A."/>
            <person name="Brescovit A.D."/>
            <person name="Santos A.J."/>
        </authorList>
    </citation>
    <scope>NUCLEOTIDE SEQUENCE</scope>
    <source>
        <tissue evidence="2">Shoot tissue taken approximately 20 cm above the soil surface</tissue>
    </source>
</reference>
<protein>
    <submittedName>
        <fullName evidence="2">Uncharacterized protein</fullName>
    </submittedName>
</protein>
<feature type="compositionally biased region" description="Basic and acidic residues" evidence="1">
    <location>
        <begin position="21"/>
        <end position="32"/>
    </location>
</feature>
<feature type="region of interest" description="Disordered" evidence="1">
    <location>
        <begin position="13"/>
        <end position="32"/>
    </location>
</feature>
<reference evidence="2" key="2">
    <citation type="journal article" date="2015" name="Data Brief">
        <title>Shoot transcriptome of the giant reed, Arundo donax.</title>
        <authorList>
            <person name="Barrero R.A."/>
            <person name="Guerrero F.D."/>
            <person name="Moolhuijzen P."/>
            <person name="Goolsby J.A."/>
            <person name="Tidwell J."/>
            <person name="Bellgard S.E."/>
            <person name="Bellgard M.I."/>
        </authorList>
    </citation>
    <scope>NUCLEOTIDE SEQUENCE</scope>
    <source>
        <tissue evidence="2">Shoot tissue taken approximately 20 cm above the soil surface</tissue>
    </source>
</reference>
<accession>A0A0A9DK00</accession>